<proteinExistence type="predicted"/>
<evidence type="ECO:0000256" key="3">
    <source>
        <dbReference type="ARBA" id="ARBA00023004"/>
    </source>
</evidence>
<dbReference type="SUPFAM" id="SSF53067">
    <property type="entry name" value="Actin-like ATPase domain"/>
    <property type="match status" value="2"/>
</dbReference>
<dbReference type="PANTHER" id="PTHR32329:SF7">
    <property type="entry name" value="ACTIVATOR OF 2-HYDROXYACYL-COA-HYDRATASE"/>
    <property type="match status" value="1"/>
</dbReference>
<evidence type="ECO:0000259" key="7">
    <source>
        <dbReference type="Pfam" id="PF09989"/>
    </source>
</evidence>
<name>A0A9D2VLE7_9ACTN</name>
<dbReference type="CDD" id="cd24034">
    <property type="entry name" value="ASKHA_NBD_O66634-like_rpt1"/>
    <property type="match status" value="1"/>
</dbReference>
<dbReference type="Gene3D" id="3.30.420.40">
    <property type="match status" value="4"/>
</dbReference>
<keyword evidence="2" id="KW-0479">Metal-binding</keyword>
<dbReference type="InterPro" id="IPR043129">
    <property type="entry name" value="ATPase_NBD"/>
</dbReference>
<sequence>MTDRYTVGIEAGAASVKLAALAESGELAWTWRRAHKGDVAACLREGMAALASALPPEGCAGFMLTGGGAALVRERFPEAPVLEDVPALTRGAALLAPEARSIVCLGAQNAFFVTGFADGAPPRFAMNEGCAAGTGSFFEDQMGRLGLPLEEYSALVGRAQSVPRLSGRCSVFAKTDIIHRQQEGVAVEDILLGLCFAVVKSFKATIVRGLPVDAPVLLTGGALLNAGVVRAVREVFKLGEGELVAREECLFAQAAGAAAAAWDAARAGEAGGGALLDDLRTALGAAAAQGDLPRLDALPSAPLDSGPGFRALPRPWPADADGLTPCILGVDVGSTSTNLVLLDEEGRLLDAQYLRTRGNPQQAVREGLASLRERLGAEVRVAAVGVTGSGRTLIGELIGADAVRDEITAQARAAVAADPLADTVFEIGGQDSKYIALANGQVADFQMNKVCAAGTGSFVEEQAARLGIPLGEYGALALSAKTPVDLGERCTVFVETAIHAALAKGASRADIAAGLALSIVRNYLNKVVGGKPVGRRVVLQGGVAYNPAIVAAFRQFYGEALTVSPWFAVSGAVGAALLARELLHAGGLPEGTAFRGFSLERPARVRRAVSREEVAANRAFFRKSAALYLEGYDPTIDPGKKTVGIPRCLMLHKLFPLANAFFRQLGYNVVLTDASTEDTVRLAQQEAQGEVCYPVKLVYGHMEQLARRGVDYIFKPSMHTIRHVRSKVAHNYACPYMQVAPRMVARALRLEERGVTLVSPLMNMDFGQEALAEALLGVGAQLGHTPEESARAMMAGGFAVQEFTRKTEALGEELLGSLAPGERVLVLVTRQYNTADPALNMNIADALIDRGQKVITVSHLHAHDLDISADHPRMYWPFGQHLLSGAKLVRCDPRLFAVYLTNHGCGPDTMVSHLFAEEMGDKPYLHIEMDEHYSKVGVITRIEAFLNALDHYEAPDERALPLAARPVADARTPVDPARPCALPAVGPYGELAAAWLARRVDAEAQGTSGGDGAAASQGEGADAAARKDAAGAAAHGERAGERGLDVRLLRPTEESLAAARKELSTKEYYTFATLLGLSLAATAPAVSFPASNAAAGTIQLLLPSSEGAEADGQYDRVIRSILERTGRRDVRIVAPSLEKLPWAVNDAAGLFTALLAGDVCLAAPQEERASLLRDLLSESLTPKRVREAAVDVGRRADVSRETSAARTLAVVGEWPCVCGDELTGGLWERLEREGFRLLRMPLAEYLLFLWRDAADEDARERSRKQFFLDQVSPKAVLDMPSLDSCDCAARGSCDASCGASGVGERATSGVGEHAAFEEVSRETSESAALLSASAPAPIPAKPAEPPYEEKLAVLDAYERQLREVHRLLGSASPYSEGIDALREAAEKALGSYRGANGRYRAAKERLMAPRVNGIITAASMYENTDIVLKLLEDPAGAPVLRLSFDGTLDQSVEEKLRSFLYYL</sequence>
<comment type="caution">
    <text evidence="8">The sequence shown here is derived from an EMBL/GenBank/DDBJ whole genome shotgun (WGS) entry which is preliminary data.</text>
</comment>
<dbReference type="PANTHER" id="PTHR32329">
    <property type="entry name" value="BIFUNCTIONAL PROTEIN [INCLUDES 2-HYDROXYACYL-COA DEHYDRATASE (N-TER) AND ITS ACTIVATOR DOMAIN (C_TERM)-RELATED"/>
    <property type="match status" value="1"/>
</dbReference>
<accession>A0A9D2VLE7</accession>
<evidence type="ECO:0000259" key="6">
    <source>
        <dbReference type="Pfam" id="PF01869"/>
    </source>
</evidence>
<dbReference type="InterPro" id="IPR008275">
    <property type="entry name" value="CoA_E_activase_dom"/>
</dbReference>
<dbReference type="GO" id="GO:0051536">
    <property type="term" value="F:iron-sulfur cluster binding"/>
    <property type="evidence" value="ECO:0007669"/>
    <property type="project" value="UniProtKB-KW"/>
</dbReference>
<evidence type="ECO:0000313" key="9">
    <source>
        <dbReference type="Proteomes" id="UP000789325"/>
    </source>
</evidence>
<feature type="region of interest" description="Disordered" evidence="5">
    <location>
        <begin position="1006"/>
        <end position="1038"/>
    </location>
</feature>
<dbReference type="NCBIfam" id="TIGR00241">
    <property type="entry name" value="CoA_E_activ"/>
    <property type="match status" value="1"/>
</dbReference>
<evidence type="ECO:0000256" key="5">
    <source>
        <dbReference type="SAM" id="MobiDB-lite"/>
    </source>
</evidence>
<dbReference type="GO" id="GO:0046872">
    <property type="term" value="F:metal ion binding"/>
    <property type="evidence" value="ECO:0007669"/>
    <property type="project" value="UniProtKB-KW"/>
</dbReference>
<dbReference type="Pfam" id="PF01869">
    <property type="entry name" value="BcrAD_BadFG"/>
    <property type="match status" value="2"/>
</dbReference>
<dbReference type="EMBL" id="DYZL01000176">
    <property type="protein sequence ID" value="HJH43751.1"/>
    <property type="molecule type" value="Genomic_DNA"/>
</dbReference>
<feature type="compositionally biased region" description="Low complexity" evidence="5">
    <location>
        <begin position="1013"/>
        <end position="1023"/>
    </location>
</feature>
<protein>
    <submittedName>
        <fullName evidence="8">Acyl-CoA dehydratase activase</fullName>
    </submittedName>
</protein>
<dbReference type="InterPro" id="IPR018709">
    <property type="entry name" value="CoA_activase_DUF2229"/>
</dbReference>
<reference evidence="8" key="1">
    <citation type="journal article" date="2021" name="PeerJ">
        <title>Extensive microbial diversity within the chicken gut microbiome revealed by metagenomics and culture.</title>
        <authorList>
            <person name="Gilroy R."/>
            <person name="Ravi A."/>
            <person name="Getino M."/>
            <person name="Pursley I."/>
            <person name="Horton D.L."/>
            <person name="Alikhan N.F."/>
            <person name="Baker D."/>
            <person name="Gharbi K."/>
            <person name="Hall N."/>
            <person name="Watson M."/>
            <person name="Adriaenssens E.M."/>
            <person name="Foster-Nyarko E."/>
            <person name="Jarju S."/>
            <person name="Secka A."/>
            <person name="Antonio M."/>
            <person name="Oren A."/>
            <person name="Chaudhuri R.R."/>
            <person name="La Ragione R."/>
            <person name="Hildebrand F."/>
            <person name="Pallen M.J."/>
        </authorList>
    </citation>
    <scope>NUCLEOTIDE SEQUENCE</scope>
    <source>
        <strain evidence="8">USAMLcec12-2067</strain>
    </source>
</reference>
<evidence type="ECO:0000313" key="8">
    <source>
        <dbReference type="EMBL" id="HJH43751.1"/>
    </source>
</evidence>
<reference evidence="8" key="2">
    <citation type="submission" date="2021-09" db="EMBL/GenBank/DDBJ databases">
        <authorList>
            <person name="Gilroy R."/>
        </authorList>
    </citation>
    <scope>NUCLEOTIDE SEQUENCE</scope>
    <source>
        <strain evidence="8">USAMLcec12-2067</strain>
    </source>
</reference>
<evidence type="ECO:0000256" key="2">
    <source>
        <dbReference type="ARBA" id="ARBA00022723"/>
    </source>
</evidence>
<dbReference type="InterPro" id="IPR002731">
    <property type="entry name" value="ATPase_BadF"/>
</dbReference>
<keyword evidence="4" id="KW-0411">Iron-sulfur</keyword>
<evidence type="ECO:0000256" key="4">
    <source>
        <dbReference type="ARBA" id="ARBA00023014"/>
    </source>
</evidence>
<dbReference type="Proteomes" id="UP000789325">
    <property type="component" value="Unassembled WGS sequence"/>
</dbReference>
<feature type="domain" description="ATPase BadF/BadG/BcrA/BcrD type" evidence="6">
    <location>
        <begin position="328"/>
        <end position="579"/>
    </location>
</feature>
<dbReference type="CDD" id="cd24035">
    <property type="entry name" value="ASKHA_NBD_O66634-like_rpt2"/>
    <property type="match status" value="1"/>
</dbReference>
<feature type="domain" description="ATPase BadF/BadG/BcrA/BcrD type" evidence="6">
    <location>
        <begin position="7"/>
        <end position="237"/>
    </location>
</feature>
<dbReference type="InterPro" id="IPR051805">
    <property type="entry name" value="Dehydratase_Activator_Redct"/>
</dbReference>
<feature type="compositionally biased region" description="Basic and acidic residues" evidence="5">
    <location>
        <begin position="1024"/>
        <end position="1038"/>
    </location>
</feature>
<gene>
    <name evidence="8" type="ORF">K8V16_08130</name>
</gene>
<feature type="domain" description="DUF2229" evidence="7">
    <location>
        <begin position="642"/>
        <end position="858"/>
    </location>
</feature>
<evidence type="ECO:0000256" key="1">
    <source>
        <dbReference type="ARBA" id="ARBA00001966"/>
    </source>
</evidence>
<organism evidence="8 9">
    <name type="scientific">Rubneribacter badeniensis</name>
    <dbReference type="NCBI Taxonomy" id="2070688"/>
    <lineage>
        <taxon>Bacteria</taxon>
        <taxon>Bacillati</taxon>
        <taxon>Actinomycetota</taxon>
        <taxon>Coriobacteriia</taxon>
        <taxon>Eggerthellales</taxon>
        <taxon>Eggerthellaceae</taxon>
        <taxon>Rubneribacter</taxon>
    </lineage>
</organism>
<dbReference type="Pfam" id="PF09989">
    <property type="entry name" value="DUF2229"/>
    <property type="match status" value="1"/>
</dbReference>
<comment type="cofactor">
    <cofactor evidence="1">
        <name>[4Fe-4S] cluster</name>
        <dbReference type="ChEBI" id="CHEBI:49883"/>
    </cofactor>
</comment>
<keyword evidence="3" id="KW-0408">Iron</keyword>